<dbReference type="SUPFAM" id="SSF48452">
    <property type="entry name" value="TPR-like"/>
    <property type="match status" value="1"/>
</dbReference>
<reference evidence="1" key="1">
    <citation type="submission" date="2020-05" db="EMBL/GenBank/DDBJ databases">
        <authorList>
            <person name="Chiriac C."/>
            <person name="Salcher M."/>
            <person name="Ghai R."/>
            <person name="Kavagutti S V."/>
        </authorList>
    </citation>
    <scope>NUCLEOTIDE SEQUENCE</scope>
</reference>
<name>A0A6J6QFS9_9ZZZZ</name>
<accession>A0A6J6QFS9</accession>
<dbReference type="SMART" id="SM00028">
    <property type="entry name" value="TPR"/>
    <property type="match status" value="2"/>
</dbReference>
<organism evidence="1">
    <name type="scientific">freshwater metagenome</name>
    <dbReference type="NCBI Taxonomy" id="449393"/>
    <lineage>
        <taxon>unclassified sequences</taxon>
        <taxon>metagenomes</taxon>
        <taxon>ecological metagenomes</taxon>
    </lineage>
</organism>
<dbReference type="Pfam" id="PF13424">
    <property type="entry name" value="TPR_12"/>
    <property type="match status" value="1"/>
</dbReference>
<dbReference type="InterPro" id="IPR011990">
    <property type="entry name" value="TPR-like_helical_dom_sf"/>
</dbReference>
<dbReference type="Gene3D" id="1.25.40.10">
    <property type="entry name" value="Tetratricopeptide repeat domain"/>
    <property type="match status" value="2"/>
</dbReference>
<gene>
    <name evidence="1" type="ORF">UFOPK2579_01434</name>
</gene>
<dbReference type="InterPro" id="IPR019734">
    <property type="entry name" value="TPR_rpt"/>
</dbReference>
<protein>
    <submittedName>
        <fullName evidence="1">Unannotated protein</fullName>
    </submittedName>
</protein>
<dbReference type="Pfam" id="PF13432">
    <property type="entry name" value="TPR_16"/>
    <property type="match status" value="1"/>
</dbReference>
<sequence length="240" mass="26214">MTDWTSLWDFDDPSASERRLRAAAEGDPGGRDVMLTQVARALGLQQRYDDAAAILDAIVSDDPEVTARRHLERGRLLRSSGSPAESRPHFERAAAVAATAGQEALQIDALHMLALVAEPEQALAITADALALARAATEQAAIDWDASLLNNLGMTHADAGDFEAALPLFEEALAARERIGDRTRTRVARWMIGWCLRELGRPAEALRVQRELKADLDSTGDHDPYVDEELALLEAGQTRR</sequence>
<dbReference type="EMBL" id="CAEZXR010000164">
    <property type="protein sequence ID" value="CAB4710640.1"/>
    <property type="molecule type" value="Genomic_DNA"/>
</dbReference>
<dbReference type="AlphaFoldDB" id="A0A6J6QFS9"/>
<dbReference type="PROSITE" id="PS50005">
    <property type="entry name" value="TPR"/>
    <property type="match status" value="1"/>
</dbReference>
<proteinExistence type="predicted"/>
<evidence type="ECO:0000313" key="1">
    <source>
        <dbReference type="EMBL" id="CAB4710640.1"/>
    </source>
</evidence>